<proteinExistence type="inferred from homology"/>
<comment type="caution">
    <text evidence="4">The sequence shown here is derived from an EMBL/GenBank/DDBJ whole genome shotgun (WGS) entry which is preliminary data.</text>
</comment>
<keyword evidence="2" id="KW-0121">Carboxypeptidase</keyword>
<evidence type="ECO:0000313" key="4">
    <source>
        <dbReference type="EMBL" id="RCI01730.1"/>
    </source>
</evidence>
<gene>
    <name evidence="4" type="ORF">CU098_002756</name>
</gene>
<accession>A0A367KHX0</accession>
<evidence type="ECO:0000313" key="5">
    <source>
        <dbReference type="Proteomes" id="UP000253551"/>
    </source>
</evidence>
<evidence type="ECO:0000256" key="1">
    <source>
        <dbReference type="ARBA" id="ARBA00009431"/>
    </source>
</evidence>
<organism evidence="4 5">
    <name type="scientific">Rhizopus stolonifer</name>
    <name type="common">Rhizopus nigricans</name>
    <dbReference type="NCBI Taxonomy" id="4846"/>
    <lineage>
        <taxon>Eukaryota</taxon>
        <taxon>Fungi</taxon>
        <taxon>Fungi incertae sedis</taxon>
        <taxon>Mucoromycota</taxon>
        <taxon>Mucoromycotina</taxon>
        <taxon>Mucoromycetes</taxon>
        <taxon>Mucorales</taxon>
        <taxon>Mucorineae</taxon>
        <taxon>Rhizopodaceae</taxon>
        <taxon>Rhizopus</taxon>
    </lineage>
</organism>
<dbReference type="Gene3D" id="1.10.287.410">
    <property type="match status" value="1"/>
</dbReference>
<dbReference type="PANTHER" id="PTHR11802">
    <property type="entry name" value="SERINE PROTEASE FAMILY S10 SERINE CARBOXYPEPTIDASE"/>
    <property type="match status" value="1"/>
</dbReference>
<evidence type="ECO:0000256" key="3">
    <source>
        <dbReference type="ARBA" id="ARBA00023180"/>
    </source>
</evidence>
<dbReference type="InterPro" id="IPR029058">
    <property type="entry name" value="AB_hydrolase_fold"/>
</dbReference>
<keyword evidence="2" id="KW-0378">Hydrolase</keyword>
<dbReference type="PANTHER" id="PTHR11802:SF64">
    <property type="entry name" value="CARBOXYPEPTIDASE"/>
    <property type="match status" value="1"/>
</dbReference>
<dbReference type="Pfam" id="PF00450">
    <property type="entry name" value="Peptidase_S10"/>
    <property type="match status" value="1"/>
</dbReference>
<dbReference type="AlphaFoldDB" id="A0A367KHX0"/>
<dbReference type="Gene3D" id="3.40.50.1820">
    <property type="entry name" value="alpha/beta hydrolase"/>
    <property type="match status" value="1"/>
</dbReference>
<reference evidence="4 5" key="1">
    <citation type="journal article" date="2018" name="G3 (Bethesda)">
        <title>Phylogenetic and Phylogenomic Definition of Rhizopus Species.</title>
        <authorList>
            <person name="Gryganskyi A.P."/>
            <person name="Golan J."/>
            <person name="Dolatabadi S."/>
            <person name="Mondo S."/>
            <person name="Robb S."/>
            <person name="Idnurm A."/>
            <person name="Muszewska A."/>
            <person name="Steczkiewicz K."/>
            <person name="Masonjones S."/>
            <person name="Liao H.L."/>
            <person name="Gajdeczka M.T."/>
            <person name="Anike F."/>
            <person name="Vuek A."/>
            <person name="Anishchenko I.M."/>
            <person name="Voigt K."/>
            <person name="de Hoog G.S."/>
            <person name="Smith M.E."/>
            <person name="Heitman J."/>
            <person name="Vilgalys R."/>
            <person name="Stajich J.E."/>
        </authorList>
    </citation>
    <scope>NUCLEOTIDE SEQUENCE [LARGE SCALE GENOMIC DNA]</scope>
    <source>
        <strain evidence="4 5">LSU 92-RS-03</strain>
    </source>
</reference>
<dbReference type="GO" id="GO:0000324">
    <property type="term" value="C:fungal-type vacuole"/>
    <property type="evidence" value="ECO:0007669"/>
    <property type="project" value="TreeGrafter"/>
</dbReference>
<comment type="similarity">
    <text evidence="1">Belongs to the peptidase S10 family.</text>
</comment>
<keyword evidence="5" id="KW-1185">Reference proteome</keyword>
<dbReference type="EMBL" id="PJQM01001690">
    <property type="protein sequence ID" value="RCI01730.1"/>
    <property type="molecule type" value="Genomic_DNA"/>
</dbReference>
<keyword evidence="3" id="KW-0325">Glycoprotein</keyword>
<sequence length="293" mass="33607">RVQDAAETFYDAIHLFYEAFPKYKQLPFHIFGESFAGRYIPIFADYIAKRNQNSTNLIPLESVGIGNGWTNPLLQMKSNSEMACNSSYGQLLPTSICERMRRNYNVCARYIEACYASDTTEDCTAADRYCSRNIDALFNRSGRNVYDVRRISSSIEPPEDFITLLNRPDIQQTLGAEPRKFEQCSDRPYEAMIYTGEGMRNSSPWIVSLLTQGIRYGVHALTLDLKFNGSEQFSNDTLKPWIIQGKEAGQIQRSDLLTFIRVYEAGHEVPYYQPVNALGMFYEWITGQTFNDQ</sequence>
<name>A0A367KHX0_RHIST</name>
<dbReference type="GO" id="GO:0004185">
    <property type="term" value="F:serine-type carboxypeptidase activity"/>
    <property type="evidence" value="ECO:0007669"/>
    <property type="project" value="InterPro"/>
</dbReference>
<feature type="non-terminal residue" evidence="4">
    <location>
        <position position="1"/>
    </location>
</feature>
<evidence type="ECO:0000256" key="2">
    <source>
        <dbReference type="ARBA" id="ARBA00022645"/>
    </source>
</evidence>
<dbReference type="STRING" id="4846.A0A367KHX0"/>
<keyword evidence="2" id="KW-0645">Protease</keyword>
<dbReference type="Proteomes" id="UP000253551">
    <property type="component" value="Unassembled WGS sequence"/>
</dbReference>
<dbReference type="SUPFAM" id="SSF53474">
    <property type="entry name" value="alpha/beta-Hydrolases"/>
    <property type="match status" value="1"/>
</dbReference>
<dbReference type="GO" id="GO:0006508">
    <property type="term" value="P:proteolysis"/>
    <property type="evidence" value="ECO:0007669"/>
    <property type="project" value="InterPro"/>
</dbReference>
<dbReference type="OrthoDB" id="443318at2759"/>
<dbReference type="PRINTS" id="PR00724">
    <property type="entry name" value="CRBOXYPTASEC"/>
</dbReference>
<protein>
    <submittedName>
        <fullName evidence="4">Uncharacterized protein</fullName>
    </submittedName>
</protein>
<dbReference type="InterPro" id="IPR001563">
    <property type="entry name" value="Peptidase_S10"/>
</dbReference>